<evidence type="ECO:0000256" key="3">
    <source>
        <dbReference type="ARBA" id="ARBA00022840"/>
    </source>
</evidence>
<dbReference type="InterPro" id="IPR050206">
    <property type="entry name" value="FtsK/SpoIIIE/SftA"/>
</dbReference>
<evidence type="ECO:0000259" key="7">
    <source>
        <dbReference type="PROSITE" id="PS50006"/>
    </source>
</evidence>
<dbReference type="PROSITE" id="PS50901">
    <property type="entry name" value="FTSK"/>
    <property type="match status" value="2"/>
</dbReference>
<keyword evidence="6" id="KW-0812">Transmembrane</keyword>
<feature type="domain" description="FtsK" evidence="8">
    <location>
        <begin position="615"/>
        <end position="801"/>
    </location>
</feature>
<dbReference type="Gene3D" id="3.40.50.300">
    <property type="entry name" value="P-loop containing nucleotide triphosphate hydrolases"/>
    <property type="match status" value="3"/>
</dbReference>
<evidence type="ECO:0000256" key="2">
    <source>
        <dbReference type="ARBA" id="ARBA00022741"/>
    </source>
</evidence>
<evidence type="ECO:0000256" key="4">
    <source>
        <dbReference type="PROSITE-ProRule" id="PRU00289"/>
    </source>
</evidence>
<feature type="domain" description="FtsK" evidence="8">
    <location>
        <begin position="935"/>
        <end position="1108"/>
    </location>
</feature>
<keyword evidence="2 4" id="KW-0547">Nucleotide-binding</keyword>
<dbReference type="Pfam" id="PF01580">
    <property type="entry name" value="FtsK_SpoIIIE"/>
    <property type="match status" value="2"/>
</dbReference>
<dbReference type="CDD" id="cd00060">
    <property type="entry name" value="FHA"/>
    <property type="match status" value="1"/>
</dbReference>
<dbReference type="InterPro" id="IPR008984">
    <property type="entry name" value="SMAD_FHA_dom_sf"/>
</dbReference>
<feature type="compositionally biased region" description="Low complexity" evidence="5">
    <location>
        <begin position="855"/>
        <end position="868"/>
    </location>
</feature>
<feature type="binding site" evidence="4">
    <location>
        <begin position="634"/>
        <end position="641"/>
    </location>
    <ligand>
        <name>ATP</name>
        <dbReference type="ChEBI" id="CHEBI:30616"/>
    </ligand>
</feature>
<evidence type="ECO:0000259" key="8">
    <source>
        <dbReference type="PROSITE" id="PS50901"/>
    </source>
</evidence>
<dbReference type="SUPFAM" id="SSF49879">
    <property type="entry name" value="SMAD/FHA domain"/>
    <property type="match status" value="1"/>
</dbReference>
<accession>A0A1I5GW26</accession>
<dbReference type="InterPro" id="IPR000253">
    <property type="entry name" value="FHA_dom"/>
</dbReference>
<dbReference type="InterPro" id="IPR003593">
    <property type="entry name" value="AAA+_ATPase"/>
</dbReference>
<protein>
    <submittedName>
        <fullName evidence="9">DNA segregation ATPase FtsK/SpoIIIE, S-DNA-T family</fullName>
    </submittedName>
</protein>
<name>A0A1I5GW26_9ACTN</name>
<keyword evidence="10" id="KW-1185">Reference proteome</keyword>
<feature type="region of interest" description="Disordered" evidence="5">
    <location>
        <begin position="837"/>
        <end position="869"/>
    </location>
</feature>
<keyword evidence="6" id="KW-0472">Membrane</keyword>
<evidence type="ECO:0000256" key="5">
    <source>
        <dbReference type="SAM" id="MobiDB-lite"/>
    </source>
</evidence>
<dbReference type="Gene3D" id="2.60.200.20">
    <property type="match status" value="1"/>
</dbReference>
<gene>
    <name evidence="9" type="ORF">SAMN05660359_03203</name>
</gene>
<evidence type="ECO:0000313" key="9">
    <source>
        <dbReference type="EMBL" id="SFO40080.1"/>
    </source>
</evidence>
<dbReference type="PANTHER" id="PTHR22683:SF1">
    <property type="entry name" value="TYPE VII SECRETION SYSTEM PROTEIN ESSC"/>
    <property type="match status" value="1"/>
</dbReference>
<dbReference type="PANTHER" id="PTHR22683">
    <property type="entry name" value="SPORULATION PROTEIN RELATED"/>
    <property type="match status" value="1"/>
</dbReference>
<dbReference type="CDD" id="cd01127">
    <property type="entry name" value="TrwB_TraG_TraD_VirD4"/>
    <property type="match status" value="1"/>
</dbReference>
<feature type="region of interest" description="Disordered" evidence="5">
    <location>
        <begin position="800"/>
        <end position="825"/>
    </location>
</feature>
<dbReference type="PROSITE" id="PS50006">
    <property type="entry name" value="FHA_DOMAIN"/>
    <property type="match status" value="1"/>
</dbReference>
<dbReference type="InterPro" id="IPR002543">
    <property type="entry name" value="FtsK_dom"/>
</dbReference>
<feature type="domain" description="FHA" evidence="7">
    <location>
        <begin position="115"/>
        <end position="164"/>
    </location>
</feature>
<evidence type="ECO:0000256" key="6">
    <source>
        <dbReference type="SAM" id="Phobius"/>
    </source>
</evidence>
<feature type="binding site" evidence="4">
    <location>
        <begin position="952"/>
        <end position="959"/>
    </location>
    <ligand>
        <name>ATP</name>
        <dbReference type="ChEBI" id="CHEBI:30616"/>
    </ligand>
</feature>
<feature type="transmembrane region" description="Helical" evidence="6">
    <location>
        <begin position="259"/>
        <end position="277"/>
    </location>
</feature>
<dbReference type="SMART" id="SM00382">
    <property type="entry name" value="AAA"/>
    <property type="match status" value="3"/>
</dbReference>
<evidence type="ECO:0000256" key="1">
    <source>
        <dbReference type="ARBA" id="ARBA00022553"/>
    </source>
</evidence>
<evidence type="ECO:0000313" key="10">
    <source>
        <dbReference type="Proteomes" id="UP000183642"/>
    </source>
</evidence>
<organism evidence="9 10">
    <name type="scientific">Geodermatophilus obscurus</name>
    <dbReference type="NCBI Taxonomy" id="1861"/>
    <lineage>
        <taxon>Bacteria</taxon>
        <taxon>Bacillati</taxon>
        <taxon>Actinomycetota</taxon>
        <taxon>Actinomycetes</taxon>
        <taxon>Geodermatophilales</taxon>
        <taxon>Geodermatophilaceae</taxon>
        <taxon>Geodermatophilus</taxon>
    </lineage>
</organism>
<sequence>MPAPLPADVPPRCWTVVGPGGAVDVEVRAADDDPLRSVLPVLTDALGVPPAPLWSGSTRLSEDLPLTSPLLAHGAVLGLGRPAPRGGRPASSPLELHVVGGPAAGTTVGLASGRHVIGRGGDATLHLPDPGVSRRHVRLDVGAGGTTVADLGSTNGTRLDDADVTADAVPWPPGAVLRLGASSLAVAGPRDLPVPLRPGPGGRWLVRPGTATPGGRPEVEVLLPDLPAESPRRRLAWIAVLLPAVAGASLAWLLATPTFLFFALLSPLVAVGTWASDRWAGRRSGRRAAAVHAEELLAARSWLREAVRADVRAASRASPDLAALATAARRRTTLLWSRDADHPDALAVRLGTGSGPTRVTRVEGGRRHAETAADLPVVVDLRRAGGLGVTGPRSPALGVVAGLLAQVAVLLPPGDVDVAVLTTAERAPDWAWARWLPHLRDDAVHVRAAGDDGALSAWLAEVAAREGTVPAGTGPARGLVLVVDRPTGPDLRESLRRCRDAGAVLLTLGGRVDELPVPGGAVLQVGGETGDTGLLDRGDGTPRAEVVVDRLPRPVAAALARDLAALSPGRSATAPARTARLLDLPPHDAAGGSDDVPVAWSRSRTSLTATLGLGADDVVTVDLCRDGPHALVAGTTGSGKSELLQTLVAGLALAHPPDRCSFLLVDYKGGAAFAEAVGLPHTVGLVTDLDAAATGRALRSLTAELTRREALLARAGVADVGALPDDVDLARLVIVVDEFAGLAEDLPEFVSGLVGIAQRGRSLGVHLVLATQRPGGVVSPEIRANCSLRLCLRTTDEADSRDVLGGPEAARIPADRPGGGLLRVGSARPVPFRTARVTLGPPARPAGPTARRRTWPPSAAPAVDAAPPGGRSDLARITEATAQVAADTGTRRPHRPWHPALPDRVAAADLPAPVDGSAGTRLALGLVDRPDRQAQEPLVLDLARGGGWLAVGGPGSGRTTLLRTVLAEAVPRLPPDRLHVHVLDHAGGALAAAAAGLPHTGTVVDGTDALRTVRLVTRLAEQVATRRAGSAAGPAVLLLVDGVESLVTQLDEAVPGQGSADLLRLVRDGGAAGLTCVMTADRAVPGGRLAAVAGTRLVLPLPDRADYAVAGVPVRSVPGRRPPGRALLGEDAVECQVALPRPLPVDPLRAPMRSGALRIPELPADPRLPAGPAPGAGSGDALAAVPLGPGGDDGGLLHVDLRRGGGLLVAGPPRSGRTATLHALAATLSRAGVRVATPARSRRAAGPGLPGATPLSADDVAAWRAWLAGPDGGPGALVLDDAGTLADSAVLAALTAADLAEHDVVVLAAGTAGELSGAFRGPVADLRRSRGGLLLCPGPGDADLLGIRLPRTPVPVRPGSGWLVTAGTVQRVQVARHGADRDTARP</sequence>
<dbReference type="EMBL" id="FOWE01000007">
    <property type="protein sequence ID" value="SFO40080.1"/>
    <property type="molecule type" value="Genomic_DNA"/>
</dbReference>
<dbReference type="GO" id="GO:0003677">
    <property type="term" value="F:DNA binding"/>
    <property type="evidence" value="ECO:0007669"/>
    <property type="project" value="InterPro"/>
</dbReference>
<dbReference type="GO" id="GO:0005524">
    <property type="term" value="F:ATP binding"/>
    <property type="evidence" value="ECO:0007669"/>
    <property type="project" value="UniProtKB-UniRule"/>
</dbReference>
<dbReference type="InterPro" id="IPR027417">
    <property type="entry name" value="P-loop_NTPase"/>
</dbReference>
<dbReference type="SMART" id="SM00240">
    <property type="entry name" value="FHA"/>
    <property type="match status" value="1"/>
</dbReference>
<dbReference type="OrthoDB" id="9807790at2"/>
<dbReference type="Proteomes" id="UP000183642">
    <property type="component" value="Unassembled WGS sequence"/>
</dbReference>
<dbReference type="Pfam" id="PF16697">
    <property type="entry name" value="Yop-YscD_cpl"/>
    <property type="match status" value="1"/>
</dbReference>
<feature type="transmembrane region" description="Helical" evidence="6">
    <location>
        <begin position="235"/>
        <end position="253"/>
    </location>
</feature>
<keyword evidence="6" id="KW-1133">Transmembrane helix</keyword>
<proteinExistence type="predicted"/>
<keyword evidence="3 4" id="KW-0067">ATP-binding</keyword>
<dbReference type="RefSeq" id="WP_075014501.1">
    <property type="nucleotide sequence ID" value="NZ_FOWE01000007.1"/>
</dbReference>
<keyword evidence="1" id="KW-0597">Phosphoprotein</keyword>
<dbReference type="InterPro" id="IPR032030">
    <property type="entry name" value="YscD_cytoplasmic_dom"/>
</dbReference>
<dbReference type="SUPFAM" id="SSF52540">
    <property type="entry name" value="P-loop containing nucleoside triphosphate hydrolases"/>
    <property type="match status" value="3"/>
</dbReference>
<reference evidence="10" key="1">
    <citation type="submission" date="2016-10" db="EMBL/GenBank/DDBJ databases">
        <authorList>
            <person name="Varghese N."/>
            <person name="Submissions S."/>
        </authorList>
    </citation>
    <scope>NUCLEOTIDE SEQUENCE [LARGE SCALE GENOMIC DNA]</scope>
    <source>
        <strain evidence="10">DSM 43161</strain>
    </source>
</reference>